<dbReference type="FunFam" id="3.30.70.270:FF:000001">
    <property type="entry name" value="Diguanylate cyclase domain protein"/>
    <property type="match status" value="1"/>
</dbReference>
<dbReference type="Gene3D" id="1.25.40.10">
    <property type="entry name" value="Tetratricopeptide repeat domain"/>
    <property type="match status" value="1"/>
</dbReference>
<dbReference type="NCBIfam" id="TIGR00254">
    <property type="entry name" value="GGDEF"/>
    <property type="match status" value="1"/>
</dbReference>
<reference evidence="3 4" key="1">
    <citation type="submission" date="2016-07" db="EMBL/GenBank/DDBJ databases">
        <title>Caryophanon latum genome sequencing.</title>
        <authorList>
            <person name="Verma A."/>
            <person name="Pal Y."/>
            <person name="Krishnamurthi S."/>
        </authorList>
    </citation>
    <scope>NUCLEOTIDE SEQUENCE [LARGE SCALE GENOMIC DNA]</scope>
    <source>
        <strain evidence="3 4">DSM 14151</strain>
    </source>
</reference>
<evidence type="ECO:0000313" key="3">
    <source>
        <dbReference type="EMBL" id="OCS94614.1"/>
    </source>
</evidence>
<dbReference type="GO" id="GO:1902201">
    <property type="term" value="P:negative regulation of bacterial-type flagellum-dependent cell motility"/>
    <property type="evidence" value="ECO:0007669"/>
    <property type="project" value="TreeGrafter"/>
</dbReference>
<keyword evidence="1" id="KW-0802">TPR repeat</keyword>
<comment type="caution">
    <text evidence="3">The sequence shown here is derived from an EMBL/GenBank/DDBJ whole genome shotgun (WGS) entry which is preliminary data.</text>
</comment>
<dbReference type="RefSeq" id="WP_066460928.1">
    <property type="nucleotide sequence ID" value="NZ_MATO01000001.1"/>
</dbReference>
<dbReference type="PANTHER" id="PTHR45138">
    <property type="entry name" value="REGULATORY COMPONENTS OF SENSORY TRANSDUCTION SYSTEM"/>
    <property type="match status" value="1"/>
</dbReference>
<proteinExistence type="predicted"/>
<dbReference type="GO" id="GO:0052621">
    <property type="term" value="F:diguanylate cyclase activity"/>
    <property type="evidence" value="ECO:0007669"/>
    <property type="project" value="TreeGrafter"/>
</dbReference>
<dbReference type="Proteomes" id="UP000093482">
    <property type="component" value="Unassembled WGS sequence"/>
</dbReference>
<dbReference type="InterPro" id="IPR050469">
    <property type="entry name" value="Diguanylate_Cyclase"/>
</dbReference>
<accession>A0A1C0Z586</accession>
<sequence>MDATSIPSPYEQIKKTVDTAHLLSNEGRYEESIPMLRVAKMDFEAIGCYIDVLHCHIMLAKDFFHIGDLKSAFQLVNEYEPLCARHQVTPDYAKLYPMLGLLYANRQQYEKAKNYFRESYLLGFKEQDYATAAHSLNLYASLTFNEKQFDETLAAVDLAIECIDRATLSLPVELCCAKNLKIRALLAQHRLADAKHVFDSINGRDFYHSAAKELANTYNLYALYYTLLEEFEQAFRMQKQAVRLFREHQIKDYQLLATMLEQQLTIAKKLNNIDKVLITYEEYVEALKALIEYNANEEFALASANQQMVEIKEQAERDSLTGIYNRRYLEDTASQWIEKAHETNDNVTIALFDIDKFKRINDTYGHLAGDHVIQYLAMKCKKNVVEETTIVARYGGDEFVVVFKQLTPLEGLERAENLFTLLSSLVVDFEKIKIPISVSMGVAHTQVHNVHTFKQALQAADEALYASKQNGRGRLTVAQKKEV</sequence>
<gene>
    <name evidence="3" type="ORF">A6K76_00130</name>
</gene>
<dbReference type="PROSITE" id="PS50005">
    <property type="entry name" value="TPR"/>
    <property type="match status" value="1"/>
</dbReference>
<dbReference type="PROSITE" id="PS50887">
    <property type="entry name" value="GGDEF"/>
    <property type="match status" value="1"/>
</dbReference>
<evidence type="ECO:0000259" key="2">
    <source>
        <dbReference type="PROSITE" id="PS50887"/>
    </source>
</evidence>
<dbReference type="InterPro" id="IPR043128">
    <property type="entry name" value="Rev_trsase/Diguanyl_cyclase"/>
</dbReference>
<dbReference type="PANTHER" id="PTHR45138:SF9">
    <property type="entry name" value="DIGUANYLATE CYCLASE DGCM-RELATED"/>
    <property type="match status" value="1"/>
</dbReference>
<organism evidence="3 4">
    <name type="scientific">Caryophanon latum</name>
    <dbReference type="NCBI Taxonomy" id="33977"/>
    <lineage>
        <taxon>Bacteria</taxon>
        <taxon>Bacillati</taxon>
        <taxon>Bacillota</taxon>
        <taxon>Bacilli</taxon>
        <taxon>Bacillales</taxon>
        <taxon>Caryophanaceae</taxon>
        <taxon>Caryophanon</taxon>
    </lineage>
</organism>
<dbReference type="EMBL" id="MATO01000001">
    <property type="protein sequence ID" value="OCS94614.1"/>
    <property type="molecule type" value="Genomic_DNA"/>
</dbReference>
<name>A0A1C0Z586_9BACL</name>
<feature type="repeat" description="TPR" evidence="1">
    <location>
        <begin position="93"/>
        <end position="126"/>
    </location>
</feature>
<dbReference type="InterPro" id="IPR019734">
    <property type="entry name" value="TPR_rpt"/>
</dbReference>
<dbReference type="InterPro" id="IPR000160">
    <property type="entry name" value="GGDEF_dom"/>
</dbReference>
<keyword evidence="4" id="KW-1185">Reference proteome</keyword>
<dbReference type="SUPFAM" id="SSF55073">
    <property type="entry name" value="Nucleotide cyclase"/>
    <property type="match status" value="1"/>
</dbReference>
<dbReference type="InterPro" id="IPR011990">
    <property type="entry name" value="TPR-like_helical_dom_sf"/>
</dbReference>
<dbReference type="GO" id="GO:0043709">
    <property type="term" value="P:cell adhesion involved in single-species biofilm formation"/>
    <property type="evidence" value="ECO:0007669"/>
    <property type="project" value="TreeGrafter"/>
</dbReference>
<evidence type="ECO:0000256" key="1">
    <source>
        <dbReference type="PROSITE-ProRule" id="PRU00339"/>
    </source>
</evidence>
<dbReference type="Pfam" id="PF00990">
    <property type="entry name" value="GGDEF"/>
    <property type="match status" value="1"/>
</dbReference>
<protein>
    <recommendedName>
        <fullName evidence="2">GGDEF domain-containing protein</fullName>
    </recommendedName>
</protein>
<dbReference type="CDD" id="cd01949">
    <property type="entry name" value="GGDEF"/>
    <property type="match status" value="1"/>
</dbReference>
<evidence type="ECO:0000313" key="4">
    <source>
        <dbReference type="Proteomes" id="UP000093482"/>
    </source>
</evidence>
<dbReference type="SUPFAM" id="SSF48452">
    <property type="entry name" value="TPR-like"/>
    <property type="match status" value="1"/>
</dbReference>
<dbReference type="SMART" id="SM00267">
    <property type="entry name" value="GGDEF"/>
    <property type="match status" value="1"/>
</dbReference>
<dbReference type="AlphaFoldDB" id="A0A1C0Z586"/>
<dbReference type="GO" id="GO:0005886">
    <property type="term" value="C:plasma membrane"/>
    <property type="evidence" value="ECO:0007669"/>
    <property type="project" value="TreeGrafter"/>
</dbReference>
<dbReference type="OrthoDB" id="9759607at2"/>
<dbReference type="Gene3D" id="3.30.70.270">
    <property type="match status" value="1"/>
</dbReference>
<feature type="domain" description="GGDEF" evidence="2">
    <location>
        <begin position="345"/>
        <end position="480"/>
    </location>
</feature>
<dbReference type="InterPro" id="IPR029787">
    <property type="entry name" value="Nucleotide_cyclase"/>
</dbReference>